<proteinExistence type="predicted"/>
<dbReference type="InterPro" id="IPR006450">
    <property type="entry name" value="Phage_HK97_gp6-like"/>
</dbReference>
<evidence type="ECO:0000313" key="2">
    <source>
        <dbReference type="Proteomes" id="UP000318017"/>
    </source>
</evidence>
<protein>
    <submittedName>
        <fullName evidence="1">Phage gp6-like head-tail connector protein</fullName>
    </submittedName>
</protein>
<dbReference type="NCBIfam" id="TIGR01560">
    <property type="entry name" value="put_DNA_pack"/>
    <property type="match status" value="1"/>
</dbReference>
<name>A0A518GDW0_9BACT</name>
<dbReference type="OrthoDB" id="285301at2"/>
<evidence type="ECO:0000313" key="1">
    <source>
        <dbReference type="EMBL" id="QDV26740.1"/>
    </source>
</evidence>
<accession>A0A518GDW0</accession>
<dbReference type="InterPro" id="IPR011738">
    <property type="entry name" value="Phage_CHP"/>
</dbReference>
<dbReference type="EMBL" id="CP036298">
    <property type="protein sequence ID" value="QDV26740.1"/>
    <property type="molecule type" value="Genomic_DNA"/>
</dbReference>
<dbReference type="RefSeq" id="WP_145083093.1">
    <property type="nucleotide sequence ID" value="NZ_CP036298.1"/>
</dbReference>
<dbReference type="NCBIfam" id="TIGR02215">
    <property type="entry name" value="phage_chp_gp8"/>
    <property type="match status" value="1"/>
</dbReference>
<reference evidence="1 2" key="1">
    <citation type="submission" date="2019-02" db="EMBL/GenBank/DDBJ databases">
        <title>Deep-cultivation of Planctomycetes and their phenomic and genomic characterization uncovers novel biology.</title>
        <authorList>
            <person name="Wiegand S."/>
            <person name="Jogler M."/>
            <person name="Boedeker C."/>
            <person name="Pinto D."/>
            <person name="Vollmers J."/>
            <person name="Rivas-Marin E."/>
            <person name="Kohn T."/>
            <person name="Peeters S.H."/>
            <person name="Heuer A."/>
            <person name="Rast P."/>
            <person name="Oberbeckmann S."/>
            <person name="Bunk B."/>
            <person name="Jeske O."/>
            <person name="Meyerdierks A."/>
            <person name="Storesund J.E."/>
            <person name="Kallscheuer N."/>
            <person name="Luecker S."/>
            <person name="Lage O.M."/>
            <person name="Pohl T."/>
            <person name="Merkel B.J."/>
            <person name="Hornburger P."/>
            <person name="Mueller R.-W."/>
            <person name="Bruemmer F."/>
            <person name="Labrenz M."/>
            <person name="Spormann A.M."/>
            <person name="Op den Camp H."/>
            <person name="Overmann J."/>
            <person name="Amann R."/>
            <person name="Jetten M.S.M."/>
            <person name="Mascher T."/>
            <person name="Medema M.H."/>
            <person name="Devos D.P."/>
            <person name="Kaster A.-K."/>
            <person name="Ovreas L."/>
            <person name="Rohde M."/>
            <person name="Galperin M.Y."/>
            <person name="Jogler C."/>
        </authorList>
    </citation>
    <scope>NUCLEOTIDE SEQUENCE [LARGE SCALE GENOMIC DNA]</scope>
    <source>
        <strain evidence="1 2">Q31a</strain>
    </source>
</reference>
<sequence length="204" mass="23072">MDRYRYGLRKTVYACEDVVTLDQARRNCSVDEDDHDETLADLIHQARDYVEERTNCSLTTTTWEMAIDAFPRAKWLSLPRWPLQSVESIAYTAADGSEATIAADQLAVRIDEHGRGRVALKKWAEWPATESTPDAVRITFKAGWTEPLAVPRQWTRAILMLISWWFEQREAAVLGSATTVPLGVDALIDSASTADDFEDFDLCE</sequence>
<dbReference type="KEGG" id="ahel:Q31a_51190"/>
<dbReference type="AlphaFoldDB" id="A0A518GDW0"/>
<gene>
    <name evidence="1" type="ORF">Q31a_51190</name>
</gene>
<dbReference type="Gene3D" id="1.10.3230.30">
    <property type="entry name" value="Phage gp6-like head-tail connector protein"/>
    <property type="match status" value="1"/>
</dbReference>
<organism evidence="1 2">
    <name type="scientific">Aureliella helgolandensis</name>
    <dbReference type="NCBI Taxonomy" id="2527968"/>
    <lineage>
        <taxon>Bacteria</taxon>
        <taxon>Pseudomonadati</taxon>
        <taxon>Planctomycetota</taxon>
        <taxon>Planctomycetia</taxon>
        <taxon>Pirellulales</taxon>
        <taxon>Pirellulaceae</taxon>
        <taxon>Aureliella</taxon>
    </lineage>
</organism>
<dbReference type="InterPro" id="IPR021146">
    <property type="entry name" value="Phage_gp6-like_head-tail"/>
</dbReference>
<dbReference type="Proteomes" id="UP000318017">
    <property type="component" value="Chromosome"/>
</dbReference>
<dbReference type="Pfam" id="PF05135">
    <property type="entry name" value="Phage_connect_1"/>
    <property type="match status" value="1"/>
</dbReference>
<keyword evidence="2" id="KW-1185">Reference proteome</keyword>
<dbReference type="CDD" id="cd08054">
    <property type="entry name" value="gp6"/>
    <property type="match status" value="1"/>
</dbReference>